<keyword evidence="3 6" id="KW-0808">Transferase</keyword>
<dbReference type="InterPro" id="IPR029063">
    <property type="entry name" value="SAM-dependent_MTases_sf"/>
</dbReference>
<evidence type="ECO:0000256" key="8">
    <source>
        <dbReference type="SAM" id="MobiDB-lite"/>
    </source>
</evidence>
<dbReference type="EC" id="2.1.1.-" evidence="7"/>
<keyword evidence="2 6" id="KW-0489">Methyltransferase</keyword>
<feature type="binding site" evidence="6">
    <location>
        <position position="134"/>
    </location>
    <ligand>
        <name>S-adenosyl-L-methionine</name>
        <dbReference type="ChEBI" id="CHEBI:59789"/>
    </ligand>
</feature>
<feature type="binding site" evidence="6">
    <location>
        <position position="113"/>
    </location>
    <ligand>
        <name>S-adenosyl-L-methionine</name>
        <dbReference type="ChEBI" id="CHEBI:59789"/>
    </ligand>
</feature>
<feature type="binding site" evidence="6">
    <location>
        <position position="88"/>
    </location>
    <ligand>
        <name>S-adenosyl-L-methionine</name>
        <dbReference type="ChEBI" id="CHEBI:59789"/>
    </ligand>
</feature>
<feature type="binding site" evidence="6">
    <location>
        <position position="191"/>
    </location>
    <ligand>
        <name>S-adenosyl-L-methionine</name>
        <dbReference type="ChEBI" id="CHEBI:59789"/>
    </ligand>
</feature>
<name>D5ADG3_PICSI</name>
<dbReference type="InterPro" id="IPR001737">
    <property type="entry name" value="KsgA/Erm"/>
</dbReference>
<dbReference type="CDD" id="cd02440">
    <property type="entry name" value="AdoMet_MTases"/>
    <property type="match status" value="1"/>
</dbReference>
<evidence type="ECO:0000256" key="3">
    <source>
        <dbReference type="ARBA" id="ARBA00022679"/>
    </source>
</evidence>
<feature type="region of interest" description="Disordered" evidence="8">
    <location>
        <begin position="1"/>
        <end position="22"/>
    </location>
</feature>
<organism evidence="10">
    <name type="scientific">Picea sitchensis</name>
    <name type="common">Sitka spruce</name>
    <name type="synonym">Pinus sitchensis</name>
    <dbReference type="NCBI Taxonomy" id="3332"/>
    <lineage>
        <taxon>Eukaryota</taxon>
        <taxon>Viridiplantae</taxon>
        <taxon>Streptophyta</taxon>
        <taxon>Embryophyta</taxon>
        <taxon>Tracheophyta</taxon>
        <taxon>Spermatophyta</taxon>
        <taxon>Pinopsida</taxon>
        <taxon>Pinidae</taxon>
        <taxon>Conifers I</taxon>
        <taxon>Pinales</taxon>
        <taxon>Pinaceae</taxon>
        <taxon>Picea</taxon>
    </lineage>
</organism>
<protein>
    <recommendedName>
        <fullName evidence="7">rRNA adenine N(6)-methyltransferase</fullName>
        <ecNumber evidence="7">2.1.1.-</ecNumber>
    </recommendedName>
</protein>
<dbReference type="GO" id="GO:0003723">
    <property type="term" value="F:RNA binding"/>
    <property type="evidence" value="ECO:0007669"/>
    <property type="project" value="UniProtKB-UniRule"/>
</dbReference>
<dbReference type="PANTHER" id="PTHR11727">
    <property type="entry name" value="DIMETHYLADENOSINE TRANSFERASE"/>
    <property type="match status" value="1"/>
</dbReference>
<feature type="domain" description="Ribosomal RNA adenine methylase transferase N-terminal" evidence="9">
    <location>
        <begin position="93"/>
        <end position="277"/>
    </location>
</feature>
<keyword evidence="4 6" id="KW-0949">S-adenosyl-L-methionine</keyword>
<feature type="binding site" evidence="6">
    <location>
        <position position="159"/>
    </location>
    <ligand>
        <name>S-adenosyl-L-methionine</name>
        <dbReference type="ChEBI" id="CHEBI:59789"/>
    </ligand>
</feature>
<dbReference type="SMART" id="SM00650">
    <property type="entry name" value="rADc"/>
    <property type="match status" value="1"/>
</dbReference>
<dbReference type="InterPro" id="IPR020596">
    <property type="entry name" value="rRNA_Ade_Mease_Trfase_CS"/>
</dbReference>
<comment type="similarity">
    <text evidence="6 7">Belongs to the class I-like SAM-binding methyltransferase superfamily. rRNA adenine N(6)-methyltransferase family.</text>
</comment>
<keyword evidence="5 6" id="KW-0694">RNA-binding</keyword>
<dbReference type="SUPFAM" id="SSF53335">
    <property type="entry name" value="S-adenosyl-L-methionine-dependent methyltransferases"/>
    <property type="match status" value="1"/>
</dbReference>
<dbReference type="InterPro" id="IPR023165">
    <property type="entry name" value="rRNA_Ade_diMease-like_C"/>
</dbReference>
<dbReference type="FunFam" id="1.10.8.100:FF:000001">
    <property type="entry name" value="Ribosomal RNA small subunit methyltransferase A"/>
    <property type="match status" value="1"/>
</dbReference>
<evidence type="ECO:0000256" key="6">
    <source>
        <dbReference type="PROSITE-ProRule" id="PRU01026"/>
    </source>
</evidence>
<dbReference type="NCBIfam" id="TIGR00755">
    <property type="entry name" value="ksgA"/>
    <property type="match status" value="1"/>
</dbReference>
<proteinExistence type="evidence at transcript level"/>
<dbReference type="GO" id="GO:0000179">
    <property type="term" value="F:rRNA (adenine-N6,N6-)-dimethyltransferase activity"/>
    <property type="evidence" value="ECO:0007669"/>
    <property type="project" value="UniProtKB-UniRule"/>
</dbReference>
<evidence type="ECO:0000256" key="7">
    <source>
        <dbReference type="RuleBase" id="RU362106"/>
    </source>
</evidence>
<evidence type="ECO:0000313" key="10">
    <source>
        <dbReference type="EMBL" id="ADE77582.1"/>
    </source>
</evidence>
<dbReference type="InterPro" id="IPR020598">
    <property type="entry name" value="rRNA_Ade_methylase_Trfase_N"/>
</dbReference>
<keyword evidence="1 7" id="KW-0698">rRNA processing</keyword>
<sequence length="351" mass="38938">MISAVHCSSHRMLMPSSSSPFQPGGRECECECGCCYSHSQWKPSMSSLGVPAASPRCALRAEDDYHSTLKVLQSRGRFPRKSLGQHYMLNSAINELMVKEAQLKEGDVVLEIGPGTGALTNALVNAGAHVFAIEKDAHMAMLVSERFNNNGKVKVVQEDFTRCHIEPQILSFSTSIAPGSNYGQMAKVVSNLPFNIATDVLKLLLPMGDMFSHVVLLLQDEMALRVVGSSPGTPEYRQINIFVNFYSVPEYKFKVQRTNFFPQPNVDAAVVVFKLKQVVDYPHVASPKGFFSMVNSAFNGKRKMLRKSLQHLCASRDIESALRTLGLPETSRPGELEMDDFVRLYNLLNSQ</sequence>
<dbReference type="Gene3D" id="1.10.8.100">
    <property type="entry name" value="Ribosomal RNA adenine dimethylase-like, domain 2"/>
    <property type="match status" value="1"/>
</dbReference>
<dbReference type="Gene3D" id="3.40.50.150">
    <property type="entry name" value="Vaccinia Virus protein VP39"/>
    <property type="match status" value="1"/>
</dbReference>
<dbReference type="AlphaFoldDB" id="D5ADG3"/>
<evidence type="ECO:0000256" key="2">
    <source>
        <dbReference type="ARBA" id="ARBA00022603"/>
    </source>
</evidence>
<feature type="compositionally biased region" description="Low complexity" evidence="8">
    <location>
        <begin position="10"/>
        <end position="20"/>
    </location>
</feature>
<evidence type="ECO:0000259" key="9">
    <source>
        <dbReference type="SMART" id="SM00650"/>
    </source>
</evidence>
<evidence type="ECO:0000256" key="4">
    <source>
        <dbReference type="ARBA" id="ARBA00022691"/>
    </source>
</evidence>
<dbReference type="PROSITE" id="PS01131">
    <property type="entry name" value="RRNA_A_DIMETH"/>
    <property type="match status" value="1"/>
</dbReference>
<reference evidence="10" key="1">
    <citation type="submission" date="2010-04" db="EMBL/GenBank/DDBJ databases">
        <authorList>
            <person name="Reid K.E."/>
            <person name="Liao N."/>
            <person name="Chan S."/>
            <person name="Docking R."/>
            <person name="Taylor G."/>
            <person name="Moore R."/>
            <person name="Mayo M."/>
            <person name="Munro S."/>
            <person name="King J."/>
            <person name="Yanchuk A."/>
            <person name="Holt R."/>
            <person name="Jones S."/>
            <person name="Marra M."/>
            <person name="Ritland C.E."/>
            <person name="Ritland K."/>
            <person name="Bohlmann J."/>
        </authorList>
    </citation>
    <scope>NUCLEOTIDE SEQUENCE</scope>
    <source>
        <tissue evidence="10">Bud</tissue>
    </source>
</reference>
<dbReference type="InterPro" id="IPR011530">
    <property type="entry name" value="rRNA_adenine_dimethylase"/>
</dbReference>
<evidence type="ECO:0000256" key="1">
    <source>
        <dbReference type="ARBA" id="ARBA00022552"/>
    </source>
</evidence>
<dbReference type="PANTHER" id="PTHR11727:SF27">
    <property type="entry name" value="RIBOSOMAL RNA SMALL SUBUNIT METHYLTRANSFERASE, CHLOROPLASTIC"/>
    <property type="match status" value="1"/>
</dbReference>
<dbReference type="EMBL" id="BT124321">
    <property type="protein sequence ID" value="ADE77582.1"/>
    <property type="molecule type" value="mRNA"/>
</dbReference>
<dbReference type="Pfam" id="PF00398">
    <property type="entry name" value="RrnaAD"/>
    <property type="match status" value="1"/>
</dbReference>
<evidence type="ECO:0000256" key="5">
    <source>
        <dbReference type="ARBA" id="ARBA00022884"/>
    </source>
</evidence>
<dbReference type="PROSITE" id="PS51689">
    <property type="entry name" value="SAM_RNA_A_N6_MT"/>
    <property type="match status" value="1"/>
</dbReference>
<feature type="binding site" evidence="6">
    <location>
        <position position="86"/>
    </location>
    <ligand>
        <name>S-adenosyl-L-methionine</name>
        <dbReference type="ChEBI" id="CHEBI:59789"/>
    </ligand>
</feature>
<accession>D5ADG3</accession>